<evidence type="ECO:0000259" key="2">
    <source>
        <dbReference type="PROSITE" id="PS50983"/>
    </source>
</evidence>
<evidence type="ECO:0000256" key="1">
    <source>
        <dbReference type="ARBA" id="ARBA00008814"/>
    </source>
</evidence>
<evidence type="ECO:0000313" key="4">
    <source>
        <dbReference type="Proteomes" id="UP001079657"/>
    </source>
</evidence>
<dbReference type="PANTHER" id="PTHR30535">
    <property type="entry name" value="VITAMIN B12-BINDING PROTEIN"/>
    <property type="match status" value="1"/>
</dbReference>
<dbReference type="InterPro" id="IPR002491">
    <property type="entry name" value="ABC_transptr_periplasmic_BD"/>
</dbReference>
<comment type="caution">
    <text evidence="3">The sequence shown here is derived from an EMBL/GenBank/DDBJ whole genome shotgun (WGS) entry which is preliminary data.</text>
</comment>
<comment type="similarity">
    <text evidence="1">Belongs to the bacterial solute-binding protein 8 family.</text>
</comment>
<dbReference type="Gene3D" id="3.40.50.1980">
    <property type="entry name" value="Nitrogenase molybdenum iron protein domain"/>
    <property type="match status" value="2"/>
</dbReference>
<protein>
    <submittedName>
        <fullName evidence="3">ABC transporter substrate-binding protein</fullName>
    </submittedName>
</protein>
<dbReference type="PROSITE" id="PS51257">
    <property type="entry name" value="PROKAR_LIPOPROTEIN"/>
    <property type="match status" value="1"/>
</dbReference>
<keyword evidence="4" id="KW-1185">Reference proteome</keyword>
<organism evidence="3 4">
    <name type="scientific">Clostridium ganghwense</name>
    <dbReference type="NCBI Taxonomy" id="312089"/>
    <lineage>
        <taxon>Bacteria</taxon>
        <taxon>Bacillati</taxon>
        <taxon>Bacillota</taxon>
        <taxon>Clostridia</taxon>
        <taxon>Eubacteriales</taxon>
        <taxon>Clostridiaceae</taxon>
        <taxon>Clostridium</taxon>
    </lineage>
</organism>
<dbReference type="SUPFAM" id="SSF53807">
    <property type="entry name" value="Helical backbone' metal receptor"/>
    <property type="match status" value="1"/>
</dbReference>
<sequence length="355" mass="39881">MNSKFKCKISFSLVIVFLLTTFFITGCGEKNKTASASKSSTENKLVFKDGIGREITLDKPAEKIVVFPPCMSYVCALDSENKIVGAGTKKNIELRFVKKIIPNIAEIPDCLGNTKNPNIEQIMSLKPDLVIMSASMKGNLEILENSGVKVFIAVGEDIEGIKDTILNLSIALGKEEIGEKFIKYYDNTIAMVKDRVKDIKNEDKPKVYFAGSDILNTCSDNMYQNFMIDISGGRNVSSELHGNSWVKISPEQILKWNPDIIFIPQYSRTIGPEDVLKDPRWKNISAVKNKKVYRFPSNLIPWDYPSVQTVLGVLWTAKTINLEKFKDVDINKESNEFFKGFFGKDFAELGGKLEK</sequence>
<dbReference type="EMBL" id="JAPQES010000001">
    <property type="protein sequence ID" value="MCY6369784.1"/>
    <property type="molecule type" value="Genomic_DNA"/>
</dbReference>
<dbReference type="PROSITE" id="PS50983">
    <property type="entry name" value="FE_B12_PBP"/>
    <property type="match status" value="1"/>
</dbReference>
<dbReference type="RefSeq" id="WP_268048154.1">
    <property type="nucleotide sequence ID" value="NZ_JAPQES010000001.1"/>
</dbReference>
<gene>
    <name evidence="3" type="ORF">OXH55_03965</name>
</gene>
<name>A0ABT4CL62_9CLOT</name>
<dbReference type="InterPro" id="IPR050902">
    <property type="entry name" value="ABC_Transporter_SBP"/>
</dbReference>
<accession>A0ABT4CL62</accession>
<reference evidence="3" key="1">
    <citation type="submission" date="2022-12" db="EMBL/GenBank/DDBJ databases">
        <authorList>
            <person name="Wang J."/>
        </authorList>
    </citation>
    <scope>NUCLEOTIDE SEQUENCE</scope>
    <source>
        <strain evidence="3">HY-42-06</strain>
    </source>
</reference>
<dbReference type="Gene3D" id="1.20.58.2180">
    <property type="match status" value="1"/>
</dbReference>
<feature type="domain" description="Fe/B12 periplasmic-binding" evidence="2">
    <location>
        <begin position="62"/>
        <end position="324"/>
    </location>
</feature>
<proteinExistence type="inferred from homology"/>
<dbReference type="PANTHER" id="PTHR30535:SF34">
    <property type="entry name" value="MOLYBDATE-BINDING PROTEIN MOLA"/>
    <property type="match status" value="1"/>
</dbReference>
<dbReference type="Pfam" id="PF01497">
    <property type="entry name" value="Peripla_BP_2"/>
    <property type="match status" value="1"/>
</dbReference>
<evidence type="ECO:0000313" key="3">
    <source>
        <dbReference type="EMBL" id="MCY6369784.1"/>
    </source>
</evidence>
<dbReference type="Proteomes" id="UP001079657">
    <property type="component" value="Unassembled WGS sequence"/>
</dbReference>